<protein>
    <submittedName>
        <fullName evidence="1">Uncharacterized protein</fullName>
    </submittedName>
</protein>
<accession>A0A6J5M348</accession>
<sequence>MVPTIANDNFGNVVSLEDHRKPVDTRAMEFFDSLSDEYLGINVAWVSVNIIYRDENGDPHIKEYRL</sequence>
<evidence type="ECO:0000313" key="1">
    <source>
        <dbReference type="EMBL" id="CAB4139807.1"/>
    </source>
</evidence>
<organism evidence="1">
    <name type="scientific">uncultured Caudovirales phage</name>
    <dbReference type="NCBI Taxonomy" id="2100421"/>
    <lineage>
        <taxon>Viruses</taxon>
        <taxon>Duplodnaviria</taxon>
        <taxon>Heunggongvirae</taxon>
        <taxon>Uroviricota</taxon>
        <taxon>Caudoviricetes</taxon>
        <taxon>Peduoviridae</taxon>
        <taxon>Maltschvirus</taxon>
        <taxon>Maltschvirus maltsch</taxon>
    </lineage>
</organism>
<reference evidence="1" key="1">
    <citation type="submission" date="2020-04" db="EMBL/GenBank/DDBJ databases">
        <authorList>
            <person name="Chiriac C."/>
            <person name="Salcher M."/>
            <person name="Ghai R."/>
            <person name="Kavagutti S V."/>
        </authorList>
    </citation>
    <scope>NUCLEOTIDE SEQUENCE</scope>
</reference>
<proteinExistence type="predicted"/>
<name>A0A6J5M348_9CAUD</name>
<dbReference type="EMBL" id="LR796368">
    <property type="protein sequence ID" value="CAB4139807.1"/>
    <property type="molecule type" value="Genomic_DNA"/>
</dbReference>
<gene>
    <name evidence="1" type="ORF">UFOVP354_41</name>
</gene>